<evidence type="ECO:0000256" key="1">
    <source>
        <dbReference type="ARBA" id="ARBA00022553"/>
    </source>
</evidence>
<dbReference type="InterPro" id="IPR016032">
    <property type="entry name" value="Sig_transdc_resp-reg_C-effctor"/>
</dbReference>
<dbReference type="InterPro" id="IPR000792">
    <property type="entry name" value="Tscrpt_reg_LuxR_C"/>
</dbReference>
<dbReference type="Pfam" id="PF00196">
    <property type="entry name" value="GerE"/>
    <property type="match status" value="1"/>
</dbReference>
<dbReference type="InterPro" id="IPR051015">
    <property type="entry name" value="EvgA-like"/>
</dbReference>
<dbReference type="CDD" id="cd17535">
    <property type="entry name" value="REC_NarL-like"/>
    <property type="match status" value="1"/>
</dbReference>
<proteinExistence type="predicted"/>
<dbReference type="Gene3D" id="3.40.50.2300">
    <property type="match status" value="1"/>
</dbReference>
<organism evidence="6 7">
    <name type="scientific">Dyella mobilis</name>
    <dbReference type="NCBI Taxonomy" id="1849582"/>
    <lineage>
        <taxon>Bacteria</taxon>
        <taxon>Pseudomonadati</taxon>
        <taxon>Pseudomonadota</taxon>
        <taxon>Gammaproteobacteria</taxon>
        <taxon>Lysobacterales</taxon>
        <taxon>Rhodanobacteraceae</taxon>
        <taxon>Dyella</taxon>
    </lineage>
</organism>
<dbReference type="SMART" id="SM00421">
    <property type="entry name" value="HTH_LUXR"/>
    <property type="match status" value="1"/>
</dbReference>
<evidence type="ECO:0000259" key="4">
    <source>
        <dbReference type="PROSITE" id="PS50043"/>
    </source>
</evidence>
<dbReference type="EMBL" id="JADIKF010000038">
    <property type="protein sequence ID" value="MBM7129943.1"/>
    <property type="molecule type" value="Genomic_DNA"/>
</dbReference>
<evidence type="ECO:0000259" key="5">
    <source>
        <dbReference type="PROSITE" id="PS50110"/>
    </source>
</evidence>
<keyword evidence="7" id="KW-1185">Reference proteome</keyword>
<dbReference type="PROSITE" id="PS50110">
    <property type="entry name" value="RESPONSE_REGULATORY"/>
    <property type="match status" value="1"/>
</dbReference>
<keyword evidence="1 3" id="KW-0597">Phosphoprotein</keyword>
<dbReference type="InterPro" id="IPR011006">
    <property type="entry name" value="CheY-like_superfamily"/>
</dbReference>
<dbReference type="InterPro" id="IPR058245">
    <property type="entry name" value="NreC/VraR/RcsB-like_REC"/>
</dbReference>
<dbReference type="SUPFAM" id="SSF46894">
    <property type="entry name" value="C-terminal effector domain of the bipartite response regulators"/>
    <property type="match status" value="1"/>
</dbReference>
<evidence type="ECO:0000313" key="7">
    <source>
        <dbReference type="Proteomes" id="UP001430193"/>
    </source>
</evidence>
<dbReference type="SUPFAM" id="SSF52172">
    <property type="entry name" value="CheY-like"/>
    <property type="match status" value="1"/>
</dbReference>
<accession>A0ABS2KGA5</accession>
<dbReference type="PRINTS" id="PR00038">
    <property type="entry name" value="HTHLUXR"/>
</dbReference>
<dbReference type="Proteomes" id="UP001430193">
    <property type="component" value="Unassembled WGS sequence"/>
</dbReference>
<dbReference type="Pfam" id="PF00072">
    <property type="entry name" value="Response_reg"/>
    <property type="match status" value="1"/>
</dbReference>
<feature type="domain" description="HTH luxR-type" evidence="4">
    <location>
        <begin position="135"/>
        <end position="200"/>
    </location>
</feature>
<keyword evidence="2" id="KW-0238">DNA-binding</keyword>
<dbReference type="RefSeq" id="WP_204631536.1">
    <property type="nucleotide sequence ID" value="NZ_BSOC01000003.1"/>
</dbReference>
<dbReference type="InterPro" id="IPR001789">
    <property type="entry name" value="Sig_transdc_resp-reg_receiver"/>
</dbReference>
<dbReference type="SMART" id="SM00448">
    <property type="entry name" value="REC"/>
    <property type="match status" value="1"/>
</dbReference>
<reference evidence="6" key="1">
    <citation type="submission" date="2020-10" db="EMBL/GenBank/DDBJ databases">
        <title>Phylogeny of dyella-like bacteria.</title>
        <authorList>
            <person name="Fu J."/>
        </authorList>
    </citation>
    <scope>NUCLEOTIDE SEQUENCE</scope>
    <source>
        <strain evidence="6">DHON07</strain>
    </source>
</reference>
<evidence type="ECO:0000256" key="2">
    <source>
        <dbReference type="ARBA" id="ARBA00023125"/>
    </source>
</evidence>
<dbReference type="CDD" id="cd06170">
    <property type="entry name" value="LuxR_C_like"/>
    <property type="match status" value="1"/>
</dbReference>
<name>A0ABS2KGA5_9GAMM</name>
<dbReference type="PANTHER" id="PTHR45566">
    <property type="entry name" value="HTH-TYPE TRANSCRIPTIONAL REGULATOR YHJB-RELATED"/>
    <property type="match status" value="1"/>
</dbReference>
<feature type="modified residue" description="4-aspartylphosphate" evidence="3">
    <location>
        <position position="58"/>
    </location>
</feature>
<evidence type="ECO:0000313" key="6">
    <source>
        <dbReference type="EMBL" id="MBM7129943.1"/>
    </source>
</evidence>
<dbReference type="PROSITE" id="PS50043">
    <property type="entry name" value="HTH_LUXR_2"/>
    <property type="match status" value="1"/>
</dbReference>
<protein>
    <submittedName>
        <fullName evidence="6">Response regulator transcription factor</fullName>
    </submittedName>
</protein>
<dbReference type="Gene3D" id="1.10.10.10">
    <property type="entry name" value="Winged helix-like DNA-binding domain superfamily/Winged helix DNA-binding domain"/>
    <property type="match status" value="1"/>
</dbReference>
<sequence length="203" mass="21234">MNAQPALQLLLIDDHALLRTGLRLVLESALPGVRIGEAGSMAEALHTPDAKLDLVLLDIELPGLNGLQGITLLKRQWPTTPIIIVTSHAEADARTTAVAQGAAAFLSKSEPTGRMVAVIQAVLAGDPVTEPTAASPVSPTPLTARQCEVLDQLCLGHSNKIIGRHLNLSENTVRGHVAGLLAALGVSSRTEAVAVARQRGLVR</sequence>
<gene>
    <name evidence="6" type="ORF">ISS99_10420</name>
</gene>
<feature type="domain" description="Response regulatory" evidence="5">
    <location>
        <begin position="8"/>
        <end position="123"/>
    </location>
</feature>
<dbReference type="InterPro" id="IPR036388">
    <property type="entry name" value="WH-like_DNA-bd_sf"/>
</dbReference>
<evidence type="ECO:0000256" key="3">
    <source>
        <dbReference type="PROSITE-ProRule" id="PRU00169"/>
    </source>
</evidence>
<comment type="caution">
    <text evidence="6">The sequence shown here is derived from an EMBL/GenBank/DDBJ whole genome shotgun (WGS) entry which is preliminary data.</text>
</comment>
<dbReference type="PANTHER" id="PTHR45566:SF2">
    <property type="entry name" value="NARL SUBFAMILY"/>
    <property type="match status" value="1"/>
</dbReference>